<dbReference type="OrthoDB" id="3298868at2"/>
<gene>
    <name evidence="2" type="ORF">B0I29_103121</name>
</gene>
<dbReference type="Proteomes" id="UP000249341">
    <property type="component" value="Unassembled WGS sequence"/>
</dbReference>
<name>A0A327ZFL9_9ACTN</name>
<dbReference type="AlphaFoldDB" id="A0A327ZFL9"/>
<evidence type="ECO:0000313" key="3">
    <source>
        <dbReference type="Proteomes" id="UP000249341"/>
    </source>
</evidence>
<evidence type="ECO:0000256" key="1">
    <source>
        <dbReference type="SAM" id="MobiDB-lite"/>
    </source>
</evidence>
<feature type="compositionally biased region" description="Acidic residues" evidence="1">
    <location>
        <begin position="139"/>
        <end position="163"/>
    </location>
</feature>
<evidence type="ECO:0000313" key="2">
    <source>
        <dbReference type="EMBL" id="RAK40095.1"/>
    </source>
</evidence>
<comment type="caution">
    <text evidence="2">The sequence shown here is derived from an EMBL/GenBank/DDBJ whole genome shotgun (WGS) entry which is preliminary data.</text>
</comment>
<dbReference type="EMBL" id="QLMJ01000003">
    <property type="protein sequence ID" value="RAK40095.1"/>
    <property type="molecule type" value="Genomic_DNA"/>
</dbReference>
<accession>A0A327ZFL9</accession>
<protein>
    <submittedName>
        <fullName evidence="2">Uncharacterized protein</fullName>
    </submittedName>
</protein>
<feature type="compositionally biased region" description="Low complexity" evidence="1">
    <location>
        <begin position="74"/>
        <end position="138"/>
    </location>
</feature>
<keyword evidence="3" id="KW-1185">Reference proteome</keyword>
<sequence length="177" mass="17535">MERGPLTLFGAIVSVGLGPALWLGAQLGTVNVAPNERPAPVGEEQYPATDMDFGGVGAGETPDQADWIQVYPNPTATTTSPSPSPARSSSSSAAAIVVTPSSSSPSPAAPSSPSAVPSISEPSESGAPGEPSASPSPSLDEEPVPDPSEEPTGEVSEDPEPSEDAGGGAPLSSFTIN</sequence>
<proteinExistence type="predicted"/>
<dbReference type="RefSeq" id="WP_111648164.1">
    <property type="nucleotide sequence ID" value="NZ_JACHWI010000009.1"/>
</dbReference>
<organism evidence="2 3">
    <name type="scientific">Actinoplanes lutulentus</name>
    <dbReference type="NCBI Taxonomy" id="1287878"/>
    <lineage>
        <taxon>Bacteria</taxon>
        <taxon>Bacillati</taxon>
        <taxon>Actinomycetota</taxon>
        <taxon>Actinomycetes</taxon>
        <taxon>Micromonosporales</taxon>
        <taxon>Micromonosporaceae</taxon>
        <taxon>Actinoplanes</taxon>
    </lineage>
</organism>
<reference evidence="2 3" key="1">
    <citation type="submission" date="2018-06" db="EMBL/GenBank/DDBJ databases">
        <title>Genomic Encyclopedia of Type Strains, Phase III (KMG-III): the genomes of soil and plant-associated and newly described type strains.</title>
        <authorList>
            <person name="Whitman W."/>
        </authorList>
    </citation>
    <scope>NUCLEOTIDE SEQUENCE [LARGE SCALE GENOMIC DNA]</scope>
    <source>
        <strain evidence="2 3">CGMCC 4.7090</strain>
    </source>
</reference>
<feature type="region of interest" description="Disordered" evidence="1">
    <location>
        <begin position="33"/>
        <end position="177"/>
    </location>
</feature>